<dbReference type="Pfam" id="PF04500">
    <property type="entry name" value="FLYWCH"/>
    <property type="match status" value="1"/>
</dbReference>
<name>A0A813WHP9_9BILA</name>
<dbReference type="Proteomes" id="UP000663889">
    <property type="component" value="Unassembled WGS sequence"/>
</dbReference>
<evidence type="ECO:0000256" key="3">
    <source>
        <dbReference type="ARBA" id="ARBA00022833"/>
    </source>
</evidence>
<dbReference type="GO" id="GO:0008270">
    <property type="term" value="F:zinc ion binding"/>
    <property type="evidence" value="ECO:0007669"/>
    <property type="project" value="UniProtKB-KW"/>
</dbReference>
<proteinExistence type="predicted"/>
<organism evidence="5 6">
    <name type="scientific">Rotaria sordida</name>
    <dbReference type="NCBI Taxonomy" id="392033"/>
    <lineage>
        <taxon>Eukaryota</taxon>
        <taxon>Metazoa</taxon>
        <taxon>Spiralia</taxon>
        <taxon>Gnathifera</taxon>
        <taxon>Rotifera</taxon>
        <taxon>Eurotatoria</taxon>
        <taxon>Bdelloidea</taxon>
        <taxon>Philodinida</taxon>
        <taxon>Philodinidae</taxon>
        <taxon>Rotaria</taxon>
    </lineage>
</organism>
<sequence length="740" mass="84668">MSIVKSSKGHDKLLLEGYSYRRANKSQIIWRCSRNDCAGRITFNDGQYNKITEHVHAPNPEETISAEFKSKITTSATTSHDPPRRIIHEALLNVDKNDGAAVPTYHSSQRTIERKRKRNNIPLPRPQTYAEIVIPNELQVTNAGARFLLYDNQDPNRRLIILSSDDDLDRLSNSEHWHSDGTFKNLGLQRAFVNDTEVRRYLKNFGCLSLIPESHVIAAFEEFQAEAPDSLIDFIDYFENTYVGRIIRGSRRRCPRFSISMWNCFSRLDQQLPRTNNSAEGWNKAIKNCVRQNPSVYECIQELKMEQHATLILGEQLQAGSSDCHKIDKINIRNDKKSVSLNDVTLTMEGRVFSPEITSIMDYVQLFIVEDPPQEDQINSRADILMLSDKLDGALINPISFGEINDAVLSSPVTLNSLNEVMFENNISTNDMGEEVANDNIMEDSSEINSQNSTTSLNECQLATETTDENHTQSSRIRFSHDIEPEQKHHYLSNKYSIDDGSDKNGGISYIQGVKTKDEIKKKMQVLPHLLIPGLYRLIKSVTLLVYAVYEEQENGMRIWYKNHHKGFLLHNQIKYDAEFFNPILLNLNNIQWQQNGVGDYILEIYMLTKLDKKLKNKEEVYRLDEQTILQIHTAKHIVSSRRKHLKPTRLLVVPKIGNDTCWHICGLSNFIQPPTKNLPSIDLNNSTTVPITLPEANINLNTVDLSTCFQSFTEKLPIIRSNAIPTEQITSPVLKRKKN</sequence>
<keyword evidence="1" id="KW-0479">Metal-binding</keyword>
<evidence type="ECO:0000313" key="6">
    <source>
        <dbReference type="Proteomes" id="UP000663889"/>
    </source>
</evidence>
<dbReference type="InterPro" id="IPR007588">
    <property type="entry name" value="Znf_FLYWCH"/>
</dbReference>
<accession>A0A813WHP9</accession>
<keyword evidence="2" id="KW-0863">Zinc-finger</keyword>
<protein>
    <recommendedName>
        <fullName evidence="4">FLYWCH-type domain-containing protein</fullName>
    </recommendedName>
</protein>
<gene>
    <name evidence="5" type="ORF">SEV965_LOCUS3098</name>
</gene>
<evidence type="ECO:0000256" key="1">
    <source>
        <dbReference type="ARBA" id="ARBA00022723"/>
    </source>
</evidence>
<evidence type="ECO:0000259" key="4">
    <source>
        <dbReference type="Pfam" id="PF04500"/>
    </source>
</evidence>
<keyword evidence="3" id="KW-0862">Zinc</keyword>
<feature type="domain" description="FLYWCH-type" evidence="4">
    <location>
        <begin position="4"/>
        <end position="56"/>
    </location>
</feature>
<dbReference type="EMBL" id="CAJNOU010000077">
    <property type="protein sequence ID" value="CAF0850885.1"/>
    <property type="molecule type" value="Genomic_DNA"/>
</dbReference>
<evidence type="ECO:0000256" key="2">
    <source>
        <dbReference type="ARBA" id="ARBA00022771"/>
    </source>
</evidence>
<dbReference type="AlphaFoldDB" id="A0A813WHP9"/>
<comment type="caution">
    <text evidence="5">The sequence shown here is derived from an EMBL/GenBank/DDBJ whole genome shotgun (WGS) entry which is preliminary data.</text>
</comment>
<reference evidence="5" key="1">
    <citation type="submission" date="2021-02" db="EMBL/GenBank/DDBJ databases">
        <authorList>
            <person name="Nowell W R."/>
        </authorList>
    </citation>
    <scope>NUCLEOTIDE SEQUENCE</scope>
</reference>
<evidence type="ECO:0000313" key="5">
    <source>
        <dbReference type="EMBL" id="CAF0850885.1"/>
    </source>
</evidence>
<dbReference type="Gene3D" id="2.20.25.240">
    <property type="match status" value="1"/>
</dbReference>